<organism evidence="3 4">
    <name type="scientific">Kluyvera cryocrescens</name>
    <name type="common">Kluyvera citrophila</name>
    <dbReference type="NCBI Taxonomy" id="580"/>
    <lineage>
        <taxon>Bacteria</taxon>
        <taxon>Pseudomonadati</taxon>
        <taxon>Pseudomonadota</taxon>
        <taxon>Gammaproteobacteria</taxon>
        <taxon>Enterobacterales</taxon>
        <taxon>Enterobacteriaceae</taxon>
        <taxon>Kluyvera</taxon>
    </lineage>
</organism>
<dbReference type="Proteomes" id="UP001276300">
    <property type="component" value="Unassembled WGS sequence"/>
</dbReference>
<proteinExistence type="predicted"/>
<dbReference type="Gene3D" id="2.60.40.1090">
    <property type="entry name" value="Fimbrial-type adhesion domain"/>
    <property type="match status" value="1"/>
</dbReference>
<name>A0AAW9CDL2_KLUCR</name>
<dbReference type="PANTHER" id="PTHR33420">
    <property type="entry name" value="FIMBRIAL SUBUNIT ELFA-RELATED"/>
    <property type="match status" value="1"/>
</dbReference>
<dbReference type="InterPro" id="IPR050263">
    <property type="entry name" value="Bact_Fimbrial_Adh_Pro"/>
</dbReference>
<dbReference type="PANTHER" id="PTHR33420:SF27">
    <property type="entry name" value="PROTEIN FIMG"/>
    <property type="match status" value="1"/>
</dbReference>
<dbReference type="SUPFAM" id="SSF49401">
    <property type="entry name" value="Bacterial adhesins"/>
    <property type="match status" value="1"/>
</dbReference>
<feature type="domain" description="Fimbrial-type adhesion" evidence="2">
    <location>
        <begin position="32"/>
        <end position="174"/>
    </location>
</feature>
<dbReference type="InterPro" id="IPR008966">
    <property type="entry name" value="Adhesion_dom_sf"/>
</dbReference>
<comment type="caution">
    <text evidence="3">The sequence shown here is derived from an EMBL/GenBank/DDBJ whole genome shotgun (WGS) entry which is preliminary data.</text>
</comment>
<evidence type="ECO:0000259" key="2">
    <source>
        <dbReference type="Pfam" id="PF00419"/>
    </source>
</evidence>
<accession>A0AAW9CDL2</accession>
<dbReference type="GO" id="GO:0043709">
    <property type="term" value="P:cell adhesion involved in single-species biofilm formation"/>
    <property type="evidence" value="ECO:0007669"/>
    <property type="project" value="TreeGrafter"/>
</dbReference>
<reference evidence="3" key="1">
    <citation type="journal article" date="2023" name="J Glob Antimicrob Resist">
        <title>Emergence of NDM-1 and KPC-3 carbapenemases in Kluyvera cryocrescens: Investigating genetic heterogeneity and acquisition routes of blaNDM-1 in Enterobacterales species in Portugal.</title>
        <authorList>
            <person name="Loiodice M."/>
            <person name="Ribeiro M."/>
            <person name="Peixe L."/>
            <person name="Novais A."/>
        </authorList>
    </citation>
    <scope>NUCLEOTIDE SEQUENCE</scope>
    <source>
        <strain evidence="3">K629</strain>
    </source>
</reference>
<feature type="chain" id="PRO_5044004303" evidence="1">
    <location>
        <begin position="26"/>
        <end position="174"/>
    </location>
</feature>
<evidence type="ECO:0000313" key="4">
    <source>
        <dbReference type="Proteomes" id="UP001276300"/>
    </source>
</evidence>
<evidence type="ECO:0000256" key="1">
    <source>
        <dbReference type="SAM" id="SignalP"/>
    </source>
</evidence>
<evidence type="ECO:0000313" key="3">
    <source>
        <dbReference type="EMBL" id="MDW3780411.1"/>
    </source>
</evidence>
<sequence>MNNKIKTMRSIIGYCLLLPFIQCWGGDNVPVHVTGAVTGSPCTISNDSVQQTIDLGHDISNLSLKNPGSSTDWVTFNINLEACPEATKTVFMSAHGTSDDDNPADMYKNTGDATNVAVQVQSQTGEALGDGKTLKGTIINNAYSYKLRARIYTQKGKPGPGEVSASMTVTFEYQ</sequence>
<dbReference type="InterPro" id="IPR036937">
    <property type="entry name" value="Adhesion_dom_fimbrial_sf"/>
</dbReference>
<protein>
    <submittedName>
        <fullName evidence="3">Fimbrial protein</fullName>
    </submittedName>
</protein>
<dbReference type="EMBL" id="JAUEQX010000036">
    <property type="protein sequence ID" value="MDW3780411.1"/>
    <property type="molecule type" value="Genomic_DNA"/>
</dbReference>
<dbReference type="RefSeq" id="WP_233269607.1">
    <property type="nucleotide sequence ID" value="NZ_JALKUP010000001.1"/>
</dbReference>
<keyword evidence="1" id="KW-0732">Signal</keyword>
<dbReference type="GeneID" id="99779246"/>
<feature type="signal peptide" evidence="1">
    <location>
        <begin position="1"/>
        <end position="25"/>
    </location>
</feature>
<dbReference type="GO" id="GO:0009289">
    <property type="term" value="C:pilus"/>
    <property type="evidence" value="ECO:0007669"/>
    <property type="project" value="InterPro"/>
</dbReference>
<dbReference type="AlphaFoldDB" id="A0AAW9CDL2"/>
<dbReference type="InterPro" id="IPR000259">
    <property type="entry name" value="Adhesion_dom_fimbrial"/>
</dbReference>
<dbReference type="Pfam" id="PF00419">
    <property type="entry name" value="Fimbrial"/>
    <property type="match status" value="1"/>
</dbReference>
<gene>
    <name evidence="3" type="ORF">QWU01_26835</name>
</gene>